<dbReference type="OrthoDB" id="5242510at2"/>
<dbReference type="EMBL" id="CP018911">
    <property type="protein sequence ID" value="AZU02870.1"/>
    <property type="molecule type" value="Genomic_DNA"/>
</dbReference>
<dbReference type="Pfam" id="PF11927">
    <property type="entry name" value="HODM_asu-like"/>
    <property type="match status" value="1"/>
</dbReference>
<keyword evidence="2" id="KW-1185">Reference proteome</keyword>
<accession>A0A3T0E6I6</accession>
<sequence>MVETGRTLHTPWRDGPPRFAVGLKPIPPESWLVPDTQAASLPARRSLLANRALTSFEAAAAGPAAREAAARAIGHLQDAGMDAPELAEGLPALWQLAHHVSDDLVLMMPGRDGWYVGAAVLTSPTFFSLPHAAGKTLHALHRPVPGGEQLSSRIARVFDHVRPGQVLERFNWTLQAGDDRFTPDGAPLRARALAAEPGDVEALLHVRVERQTITKLATSGAVLFTIRICLDPVAALDAKEKAALGAAWHGADDAARGYKKWAVLDHLVATALPLP</sequence>
<evidence type="ECO:0000313" key="1">
    <source>
        <dbReference type="EMBL" id="AZU02870.1"/>
    </source>
</evidence>
<organism evidence="1 2">
    <name type="scientific">Glycocaulis alkaliphilus</name>
    <dbReference type="NCBI Taxonomy" id="1434191"/>
    <lineage>
        <taxon>Bacteria</taxon>
        <taxon>Pseudomonadati</taxon>
        <taxon>Pseudomonadota</taxon>
        <taxon>Alphaproteobacteria</taxon>
        <taxon>Maricaulales</taxon>
        <taxon>Maricaulaceae</taxon>
        <taxon>Glycocaulis</taxon>
    </lineage>
</organism>
<dbReference type="AlphaFoldDB" id="A0A3T0E6I6"/>
<gene>
    <name evidence="1" type="ORF">X907_0322</name>
</gene>
<protein>
    <submittedName>
        <fullName evidence="1">Uncharacterized protein</fullName>
    </submittedName>
</protein>
<proteinExistence type="predicted"/>
<evidence type="ECO:0000313" key="2">
    <source>
        <dbReference type="Proteomes" id="UP000286954"/>
    </source>
</evidence>
<dbReference type="Proteomes" id="UP000286954">
    <property type="component" value="Chromosome"/>
</dbReference>
<reference evidence="1 2" key="1">
    <citation type="submission" date="2016-12" db="EMBL/GenBank/DDBJ databases">
        <title>The genome of dimorphic prosthecate Glycocaulis alkaliphilus 6b-8t, isolated from crude oil dictates its adaptability in petroleum environments.</title>
        <authorList>
            <person name="Wu X.-L."/>
            <person name="Geng S."/>
        </authorList>
    </citation>
    <scope>NUCLEOTIDE SEQUENCE [LARGE SCALE GENOMIC DNA]</scope>
    <source>
        <strain evidence="1 2">6B-8</strain>
    </source>
</reference>
<dbReference type="InterPro" id="IPR021848">
    <property type="entry name" value="HODM_asu-like"/>
</dbReference>
<dbReference type="KEGG" id="gak:X907_0322"/>
<name>A0A3T0E6I6_9PROT</name>
<dbReference type="RefSeq" id="WP_127565316.1">
    <property type="nucleotide sequence ID" value="NZ_BMFB01000006.1"/>
</dbReference>